<dbReference type="EMBL" id="ML987196">
    <property type="protein sequence ID" value="KAF2248097.1"/>
    <property type="molecule type" value="Genomic_DNA"/>
</dbReference>
<dbReference type="GeneID" id="54578298"/>
<dbReference type="InterPro" id="IPR056884">
    <property type="entry name" value="NPHP3-like_N"/>
</dbReference>
<dbReference type="RefSeq" id="XP_033683101.1">
    <property type="nucleotide sequence ID" value="XM_033824968.1"/>
</dbReference>
<gene>
    <name evidence="4" type="ORF">BU26DRAFT_458181</name>
</gene>
<name>A0A6A6ID10_9PLEO</name>
<evidence type="ECO:0000313" key="4">
    <source>
        <dbReference type="EMBL" id="KAF2248097.1"/>
    </source>
</evidence>
<dbReference type="OrthoDB" id="443402at2759"/>
<dbReference type="Pfam" id="PF24883">
    <property type="entry name" value="NPHP3_N"/>
    <property type="match status" value="1"/>
</dbReference>
<reference evidence="4" key="1">
    <citation type="journal article" date="2020" name="Stud. Mycol.">
        <title>101 Dothideomycetes genomes: a test case for predicting lifestyles and emergence of pathogens.</title>
        <authorList>
            <person name="Haridas S."/>
            <person name="Albert R."/>
            <person name="Binder M."/>
            <person name="Bloem J."/>
            <person name="Labutti K."/>
            <person name="Salamov A."/>
            <person name="Andreopoulos B."/>
            <person name="Baker S."/>
            <person name="Barry K."/>
            <person name="Bills G."/>
            <person name="Bluhm B."/>
            <person name="Cannon C."/>
            <person name="Castanera R."/>
            <person name="Culley D."/>
            <person name="Daum C."/>
            <person name="Ezra D."/>
            <person name="Gonzalez J."/>
            <person name="Henrissat B."/>
            <person name="Kuo A."/>
            <person name="Liang C."/>
            <person name="Lipzen A."/>
            <person name="Lutzoni F."/>
            <person name="Magnuson J."/>
            <person name="Mondo S."/>
            <person name="Nolan M."/>
            <person name="Ohm R."/>
            <person name="Pangilinan J."/>
            <person name="Park H.-J."/>
            <person name="Ramirez L."/>
            <person name="Alfaro M."/>
            <person name="Sun H."/>
            <person name="Tritt A."/>
            <person name="Yoshinaga Y."/>
            <person name="Zwiers L.-H."/>
            <person name="Turgeon B."/>
            <person name="Goodwin S."/>
            <person name="Spatafora J."/>
            <person name="Crous P."/>
            <person name="Grigoriev I."/>
        </authorList>
    </citation>
    <scope>NUCLEOTIDE SEQUENCE</scope>
    <source>
        <strain evidence="4">CBS 122368</strain>
    </source>
</reference>
<dbReference type="InterPro" id="IPR056693">
    <property type="entry name" value="DUF7791"/>
</dbReference>
<feature type="non-terminal residue" evidence="4">
    <location>
        <position position="657"/>
    </location>
</feature>
<protein>
    <submittedName>
        <fullName evidence="4">Uncharacterized protein</fullName>
    </submittedName>
</protein>
<sequence length="657" mass="76083">MLDPVSAVGVAAATVQFLEFTTKLLATGKEIHDSAHGTTEELVQLDEVYSHLKMISTKLSRSGTPTDGMPQEEKDLCRLATSCQHECEGFMAAIEKLGNKSGSKRAFKSFQQALKIIWNQKAIHTLESRLEKYQRELTLALVTRYGNGQSSVVSGLQSLIADNRRLEFNQKSQSDRILELLEDIKQGAGRMSSTQFDGQIEMITMKLPEAFHIASDMIRYRRFLQTLYFSSLKARYTRIANAHERTFNWLFQDSDTESERHTHGRHFVSWLRSGDGIFWVSGKPGSGKSTLMKWISSQKKTEEILFQWGNLAWDIEQVVMASFYFWSAGTAMQKSQQGLFQSLLYEIFSHAPDLIPQVCPARWQATELGGVQDPWTVNEISDAIQRAICLPGSTTKFCFFIDGIDEYSGDHFEMVRLLEEFSRLPNVKLCLASRPWNVFEDAFGQSPKRKFYLQDLTRGDIEQYVRNKFDQHPMWQSLSHDDTQYNNIATEIIERAQGGFLWVFLVVRSLLDGLTNGDTVSLLQERLRQIPTDLREFFKYILASLDPLYKAHVAHFFLASMDSPEPLPLLMFSFFEEEFDRPDYVHDLDITVLKSKELKNRHKQTKRRLNGRCKGLLEVHRNYWEVDLFDYQIDFLHRTVRDFFMTEEMRHEFESRL</sequence>
<feature type="domain" description="DUF7791" evidence="3">
    <location>
        <begin position="545"/>
        <end position="653"/>
    </location>
</feature>
<feature type="domain" description="Nephrocystin 3-like N-terminal" evidence="2">
    <location>
        <begin position="264"/>
        <end position="434"/>
    </location>
</feature>
<dbReference type="PANTHER" id="PTHR10039">
    <property type="entry name" value="AMELOGENIN"/>
    <property type="match status" value="1"/>
</dbReference>
<evidence type="ECO:0000256" key="1">
    <source>
        <dbReference type="ARBA" id="ARBA00022737"/>
    </source>
</evidence>
<dbReference type="AlphaFoldDB" id="A0A6A6ID10"/>
<proteinExistence type="predicted"/>
<evidence type="ECO:0000259" key="2">
    <source>
        <dbReference type="Pfam" id="PF24883"/>
    </source>
</evidence>
<dbReference type="Pfam" id="PF25053">
    <property type="entry name" value="DUF7791"/>
    <property type="match status" value="1"/>
</dbReference>
<dbReference type="Gene3D" id="3.40.50.300">
    <property type="entry name" value="P-loop containing nucleotide triphosphate hydrolases"/>
    <property type="match status" value="1"/>
</dbReference>
<accession>A0A6A6ID10</accession>
<evidence type="ECO:0000313" key="5">
    <source>
        <dbReference type="Proteomes" id="UP000800094"/>
    </source>
</evidence>
<dbReference type="InterPro" id="IPR027417">
    <property type="entry name" value="P-loop_NTPase"/>
</dbReference>
<evidence type="ECO:0000259" key="3">
    <source>
        <dbReference type="Pfam" id="PF25053"/>
    </source>
</evidence>
<organism evidence="4 5">
    <name type="scientific">Trematosphaeria pertusa</name>
    <dbReference type="NCBI Taxonomy" id="390896"/>
    <lineage>
        <taxon>Eukaryota</taxon>
        <taxon>Fungi</taxon>
        <taxon>Dikarya</taxon>
        <taxon>Ascomycota</taxon>
        <taxon>Pezizomycotina</taxon>
        <taxon>Dothideomycetes</taxon>
        <taxon>Pleosporomycetidae</taxon>
        <taxon>Pleosporales</taxon>
        <taxon>Massarineae</taxon>
        <taxon>Trematosphaeriaceae</taxon>
        <taxon>Trematosphaeria</taxon>
    </lineage>
</organism>
<dbReference type="Proteomes" id="UP000800094">
    <property type="component" value="Unassembled WGS sequence"/>
</dbReference>
<dbReference type="SUPFAM" id="SSF52540">
    <property type="entry name" value="P-loop containing nucleoside triphosphate hydrolases"/>
    <property type="match status" value="1"/>
</dbReference>
<keyword evidence="1" id="KW-0677">Repeat</keyword>
<keyword evidence="5" id="KW-1185">Reference proteome</keyword>
<dbReference type="PANTHER" id="PTHR10039:SF5">
    <property type="entry name" value="NACHT DOMAIN-CONTAINING PROTEIN"/>
    <property type="match status" value="1"/>
</dbReference>